<feature type="region of interest" description="Disordered" evidence="1">
    <location>
        <begin position="236"/>
        <end position="258"/>
    </location>
</feature>
<feature type="region of interest" description="Disordered" evidence="1">
    <location>
        <begin position="657"/>
        <end position="696"/>
    </location>
</feature>
<dbReference type="Pfam" id="PF18758">
    <property type="entry name" value="KDZ"/>
    <property type="match status" value="1"/>
</dbReference>
<dbReference type="InterPro" id="IPR040521">
    <property type="entry name" value="KDZ"/>
</dbReference>
<dbReference type="Pfam" id="PF18803">
    <property type="entry name" value="CxC2"/>
    <property type="match status" value="1"/>
</dbReference>
<evidence type="ECO:0000259" key="2">
    <source>
        <dbReference type="Pfam" id="PF18803"/>
    </source>
</evidence>
<feature type="compositionally biased region" description="Low complexity" evidence="1">
    <location>
        <begin position="657"/>
        <end position="672"/>
    </location>
</feature>
<feature type="domain" description="CxC2-like cysteine cluster KDZ transposase-associated" evidence="2">
    <location>
        <begin position="52"/>
        <end position="131"/>
    </location>
</feature>
<feature type="compositionally biased region" description="Low complexity" evidence="1">
    <location>
        <begin position="239"/>
        <end position="252"/>
    </location>
</feature>
<sequence length="1093" mass="122905">MHLTPSPAIMQPTVMEETDWIASITGKKGRRQGRPSTGCRGPSEIVEVHTASTGPQSVELLVCGHTTQAAEDELPSRVAQLLDAGLFPCSFTEPKSAIAFSVLRRFEILHVESKVPAFDFYGALRRTSDNAFTVDVPDMFDNFIRSSRWWGVLNAQKRAGQAHGIDGFLTHRPKGNTILYCPSCPEPGFNMDNKLLKLPPDLRHLNQQRETIDGNFHCTKSTKNSDPNDYSLYQGSGFSPLTPTSKPISTTTPRERPRSNCNNLNAVNNQDKKKFENTEITGIVNVQCTHVFVKASVDLQHGERYANVDFAFARSIRQRLSAKHKGDVEFTLQFDSVIYFDANDLVVLLLLADLRTAEATFEKHHKHFLGLCATYAQRIVEENWLKESREPDTSDPKFTTSVYRHSNVNVPTQKAIYELMLAQEGVVPNSATSMSKASTTAYFYEQTSTLKIGKLVSRLKVQFTETLKKDIDAQRTKLEESIVAWRRVQRLLLPDIDDFLGSRDACAVEDELLGLPSEVEEPERSALGLTPFVRIEGELREGAAYDAVAKVKVIAKALRALRDRKRKNDSGVYTIAQKQINDTASPYMAAREALMTLGLAVGDETDFQELKPEHTYMKSRSMRRQLGDSRHTEGTIWTQASVSAGMRSTAPSVSVASAATAGPSASAAPTVGTLMGRRKASARPSPTGKSRVKPIAELKKAPPAEGWIWSYKIGKMTLPFEFVQNTQAPISNYAWNNEGDRVQFFRAEAEMERWREQVEMKLAEWRTTVRSFAKYKEIWTKLAAIQDSSDVGFIAYAKDQAAIFGRREAEGGTLLERHQSLSKYRVIEDPNLDLLNFVMERRKQDTAIRDAILQEHSRKSASSEDDDETEEEPSVEETESEEDEFEAEEELADEPSGDEVVEVVHTYLYVYTPADAPERFSRCYLQYPPMLFCFLARSLSLKFVPKYYPTFSYYISTCLAWFAIPCLSRLKPLQIHHGDEDNSSCRRARCDARSPRSSEKHQQQHGKDNAAPGDGPYVTPIPPKRRTPLAQRTSCVDPDSYQPEYDDSEGDVEGIEGLTAQERYWLQVKRDEGVLGARNGDGEEHAGREVWER</sequence>
<evidence type="ECO:0000256" key="1">
    <source>
        <dbReference type="SAM" id="MobiDB-lite"/>
    </source>
</evidence>
<name>A0AAV9YZM8_9AGAR</name>
<proteinExistence type="predicted"/>
<gene>
    <name evidence="3" type="ORF">R3P38DRAFT_2816040</name>
</gene>
<feature type="compositionally biased region" description="Basic and acidic residues" evidence="1">
    <location>
        <begin position="977"/>
        <end position="1008"/>
    </location>
</feature>
<dbReference type="Proteomes" id="UP001362999">
    <property type="component" value="Unassembled WGS sequence"/>
</dbReference>
<keyword evidence="4" id="KW-1185">Reference proteome</keyword>
<accession>A0AAV9YZM8</accession>
<organism evidence="3 4">
    <name type="scientific">Favolaschia claudopus</name>
    <dbReference type="NCBI Taxonomy" id="2862362"/>
    <lineage>
        <taxon>Eukaryota</taxon>
        <taxon>Fungi</taxon>
        <taxon>Dikarya</taxon>
        <taxon>Basidiomycota</taxon>
        <taxon>Agaricomycotina</taxon>
        <taxon>Agaricomycetes</taxon>
        <taxon>Agaricomycetidae</taxon>
        <taxon>Agaricales</taxon>
        <taxon>Marasmiineae</taxon>
        <taxon>Mycenaceae</taxon>
        <taxon>Favolaschia</taxon>
    </lineage>
</organism>
<protein>
    <recommendedName>
        <fullName evidence="2">CxC2-like cysteine cluster KDZ transposase-associated domain-containing protein</fullName>
    </recommendedName>
</protein>
<comment type="caution">
    <text evidence="3">The sequence shown here is derived from an EMBL/GenBank/DDBJ whole genome shotgun (WGS) entry which is preliminary data.</text>
</comment>
<feature type="region of interest" description="Disordered" evidence="1">
    <location>
        <begin position="854"/>
        <end position="896"/>
    </location>
</feature>
<feature type="region of interest" description="Disordered" evidence="1">
    <location>
        <begin position="977"/>
        <end position="1051"/>
    </location>
</feature>
<dbReference type="AlphaFoldDB" id="A0AAV9YZM8"/>
<reference evidence="3 4" key="1">
    <citation type="journal article" date="2024" name="J Genomics">
        <title>Draft genome sequencing and assembly of Favolaschia claudopus CIRM-BRFM 2984 isolated from oak limbs.</title>
        <authorList>
            <person name="Navarro D."/>
            <person name="Drula E."/>
            <person name="Chaduli D."/>
            <person name="Cazenave R."/>
            <person name="Ahrendt S."/>
            <person name="Wang J."/>
            <person name="Lipzen A."/>
            <person name="Daum C."/>
            <person name="Barry K."/>
            <person name="Grigoriev I.V."/>
            <person name="Favel A."/>
            <person name="Rosso M.N."/>
            <person name="Martin F."/>
        </authorList>
    </citation>
    <scope>NUCLEOTIDE SEQUENCE [LARGE SCALE GENOMIC DNA]</scope>
    <source>
        <strain evidence="3 4">CIRM-BRFM 2984</strain>
    </source>
</reference>
<evidence type="ECO:0000313" key="3">
    <source>
        <dbReference type="EMBL" id="KAK6966548.1"/>
    </source>
</evidence>
<feature type="compositionally biased region" description="Acidic residues" evidence="1">
    <location>
        <begin position="863"/>
        <end position="896"/>
    </location>
</feature>
<evidence type="ECO:0000313" key="4">
    <source>
        <dbReference type="Proteomes" id="UP001362999"/>
    </source>
</evidence>
<dbReference type="InterPro" id="IPR041457">
    <property type="entry name" value="CxC2_KDZ-assoc"/>
</dbReference>
<dbReference type="EMBL" id="JAWWNJ010000265">
    <property type="protein sequence ID" value="KAK6966548.1"/>
    <property type="molecule type" value="Genomic_DNA"/>
</dbReference>